<evidence type="ECO:0000256" key="1">
    <source>
        <dbReference type="ARBA" id="ARBA00000451"/>
    </source>
</evidence>
<sequence length="2795" mass="310512">MPVPTTSRTRKGAAVTASSNSQRRNPANPKLVSAPDSLATQFAKTLTINDRTTSKGKQKATSTEEKKLEAMRMVNSASQQLSTIAQSGWKRSSDAGNKRKSEAAARALEASSTAARHLAFLRSVSNGDLNVERAAMSIIGKLVALEIFDPAFAALTSAHSRICDLFSVQEPATHLLSIPCPPNSHSVFNAVLATLVSTYLLNAIVILTRVHQLTLSEELTRSSLLEWIPIFSSSGLSNKHLDSILTKVYSVLMKVSTTGIPPTDLFQIRMYSLRCLAHTSPGTIENPDNLWDQACKVANAFISSSSGNSVPKAASVATSAFLILHTICEARSDRDEFALGKGFASFCETWIGFASKANDVQILEKIAKMMRPNSPSCCPSTLTSIDNGRSTSEGNELIRQGTRLCAAFAQLLAVFDESKQDDEIMVVKIQDVRNMLLLNDGGKVVDSLVTKLLVLSSQDGFCDKDVLRITRKVDRALGRVRKGALEVLLEQSTSKNLKDELSRLLDVVIGLYENAIRAVDSSSNPDHLTYMLDTLFILSRTILDVSDPKTYDTAYDLLARATNILSLSSHEDDSSLPSPTVHPSSFTPSTGRPDFIRCTSGAFYNLGGTLYQAGRYSSAIPFLKEGCRLAIAALVECNTDETQFDQTDKLNPWLQLKGQLWRRFQLLAVCFINIGDRRAAFNSFVRSVLNFPYSAFADVDKVAFREIVNLSPSVKELRGVIDKLTHLGACDLMLSAGDISMQSVDRHRSINSSVIGVLLEWQVQSLDSVRWKEGVRDILVCLLKETLHVYQKERMPIRSLRIFVKILELKYRGPLDELEDRCFQAEDIEEQAEALYNSKDPGKDEHIILHRFEYYASAHLWLALLAHRRSNPNQISLASSHTEIACATLRTILSHRNSTSEDSSDGKKSSKVTTSRAGKTKGSAGALGKSVKTPATVKRKDEIQNISLNSYPPQSLALVVDSMESLMNLLQLTAHILGLLSLTLPKINILDVLRRLSGLHSGNDSDFYVLTSSELSLEYLRLGKVKRATKVLNQALTAARSNHASDEARARFFLTFAASCAATDDVERSMKLFQEGSLLASRMDAPNKQLSTMEKIQTYVARIEQTALAYEVFSLIQSTSNNISGSLDGLLKALRLWNRAFESLARLQPPSPKPSIETEESDPFNTSSLKNALPTPTSGASLYPTSSQSGPSSASRRIGDFLQRRVFSTGLEWRVGQGLLNALFSLFHAYLERGSPREAQYFAEQAKELAGSMNAPAGICHAMVKSVEVQVFQGLLEEGSGQLEEVEQYVNSGDDRDIQADLAELFRLKGDLEQRDSMTVDAQKYYQGAMKVIESVDQNFKSLDGIEFGPRVSIGSTPSSDTLFPDLLAQVLCRYVWLLRNEQKEIYSPLLEKFGSLPSTSAIQSQQRGLSARLALHNVYQRSRSDILLSSIGETTIALSTSSNNLSISVTPTMVDIAKDLEHTEKLFWSYLSALGQKGFVPYIREASMSIAIIKTFQASLGRFDPKTPLLTAGLLDASASLTLRIEMLEAISNKFPPITLHDDLRWPKLIGAPLPHLDKVNVASDDSDSDDMDDVLLENYWETVRQRYQLCSINAETFTSSMVSELPKNWTVVHISVTEDKNTMFVSRQRGGSQGGPLVFCVPLKGRREDATDEHLTFEDALTEMNEIVSLSNETTKIAASIRHDPAARSKWWKERGALDTRLRELLENIEFCWLGAFKTILSGNPHLSPQAISNLRLQFDRVFQRGLRLQDKKTKERALGRKQMPSESLTPNRVTLDDALIECFSTLSPDCRDEELEDLVYFILDLYQFHGVPVAIAEIDIDQVVVDLRTVIQEHAEKLKSVGHGRSGAFGYNERIHNDEHLFLVLDKNVQGLPWENIPILRERSVSRIPSISFLLDRVHFSRLQQSKCSDKSQSSTAVDRAVCDPRNAYYIINPGGDLERTEERFKPWLKNMERIGWQGISGRAPSELQVLHALRTKDLVVYFGHGGAEQYVRSHKLRSLPKCAAVMLWGCSSGALRDMGDFDRVGTPLNYMLAGCPTLVATLWDVTDKDIDTFSQSVFDKLDMSFESIKNRSPLERHTPVSVVQAVAESRKSCKLKYLTGAAPVVLASFFFLRVIPSPILQSAIPALLSLYLLSTSFTTKPARSNFNPLAAVIFSLRTPSRIIRWTNIAINSILLLAFVDFCASPYFDHASDVKFSRIGAVSDSSAKILIRYPNLNEMIQVVWRESKPNAAWNKGATLNLSEENDWVDTVTLSGLWPSTNYECVTLICSAFPTVDHIFTSDALAGANSSLLAYSGSPLQFRTFPDPHLPGGTHFRFLTSSCILPNFPYAPLQRRRIRGFDLLAEYLFPSSSDSVMGTAESSNDTEAFSSNNQDVSTSLPASFLLFLGDFIYADVPLYFGNTKESYRRLYRRNYQSSSFRKIYEKLPMFHTYDDHEIINNFSGAGNDSTQPYPSASDAFQIYNANGNPSPPPSTKSLNHVPYYYDFRYGDVAFFVMDTRRYRSFPTDPSEEKTMLGEDQLTTLLDWLGKANSTATFKFIVSSVPFTSLWGHDAQYDSWAGFVNEKQTLLNAMHSVPNVFVITGDRHEFATIEFAAPAESGFTVTEFSTRSVSLSRCDSECLLTDGVDSSPLSMFYIPIYHTLRMQSIETFTRTQTQPIVEEAPSVVADVPTPEATPVPSPEEADPQSDEVPSHSELVDQPEIETVTEEIPRERVIKYIPEGNYKWSSIEIDTRNPQLPTLKLEAVIDGKPSYRYKVVGTPVKLQGSTALGAFVSTNVKDILKKIGLQPAKWF</sequence>
<dbReference type="GO" id="GO:0004197">
    <property type="term" value="F:cysteine-type endopeptidase activity"/>
    <property type="evidence" value="ECO:0007669"/>
    <property type="project" value="InterPro"/>
</dbReference>
<dbReference type="GO" id="GO:0005634">
    <property type="term" value="C:nucleus"/>
    <property type="evidence" value="ECO:0007669"/>
    <property type="project" value="InterPro"/>
</dbReference>
<gene>
    <name evidence="7" type="ORF">GGU10DRAFT_372779</name>
</gene>
<feature type="compositionally biased region" description="Polar residues" evidence="5">
    <location>
        <begin position="38"/>
        <end position="51"/>
    </location>
</feature>
<feature type="region of interest" description="Disordered" evidence="5">
    <location>
        <begin position="897"/>
        <end position="935"/>
    </location>
</feature>
<feature type="compositionally biased region" description="Basic and acidic residues" evidence="5">
    <location>
        <begin position="91"/>
        <end position="103"/>
    </location>
</feature>
<proteinExistence type="predicted"/>
<keyword evidence="8" id="KW-1185">Reference proteome</keyword>
<dbReference type="Proteomes" id="UP001163798">
    <property type="component" value="Unassembled WGS sequence"/>
</dbReference>
<feature type="region of interest" description="Disordered" evidence="5">
    <location>
        <begin position="1"/>
        <end position="65"/>
    </location>
</feature>
<dbReference type="Pfam" id="PF03568">
    <property type="entry name" value="Separin_C"/>
    <property type="match status" value="1"/>
</dbReference>
<feature type="domain" description="Peptidase C50" evidence="6">
    <location>
        <begin position="1928"/>
        <end position="2025"/>
    </location>
</feature>
<dbReference type="EC" id="3.4.22.49" evidence="2"/>
<evidence type="ECO:0000256" key="5">
    <source>
        <dbReference type="SAM" id="MobiDB-lite"/>
    </source>
</evidence>
<feature type="compositionally biased region" description="Low complexity" evidence="5">
    <location>
        <begin position="1181"/>
        <end position="1195"/>
    </location>
</feature>
<dbReference type="GO" id="GO:0005737">
    <property type="term" value="C:cytoplasm"/>
    <property type="evidence" value="ECO:0007669"/>
    <property type="project" value="TreeGrafter"/>
</dbReference>
<dbReference type="InterPro" id="IPR005314">
    <property type="entry name" value="Peptidase_C50"/>
</dbReference>
<comment type="caution">
    <text evidence="7">The sequence shown here is derived from an EMBL/GenBank/DDBJ whole genome shotgun (WGS) entry which is preliminary data.</text>
</comment>
<dbReference type="EMBL" id="MU793270">
    <property type="protein sequence ID" value="KAJ3788784.1"/>
    <property type="molecule type" value="Genomic_DNA"/>
</dbReference>
<dbReference type="SUPFAM" id="SSF56300">
    <property type="entry name" value="Metallo-dependent phosphatases"/>
    <property type="match status" value="1"/>
</dbReference>
<protein>
    <recommendedName>
        <fullName evidence="2">separase</fullName>
        <ecNumber evidence="2">3.4.22.49</ecNumber>
    </recommendedName>
</protein>
<comment type="catalytic activity">
    <reaction evidence="1">
        <text>All bonds known to be hydrolyzed by this endopeptidase have arginine in P1 and an acidic residue in P4. P6 is often occupied by an acidic residue or by a hydroxy-amino-acid residue, the phosphorylation of which enhances cleavage.</text>
        <dbReference type="EC" id="3.4.22.49"/>
    </reaction>
</comment>
<dbReference type="GO" id="GO:0051307">
    <property type="term" value="P:meiotic chromosome separation"/>
    <property type="evidence" value="ECO:0007669"/>
    <property type="project" value="TreeGrafter"/>
</dbReference>
<evidence type="ECO:0000256" key="3">
    <source>
        <dbReference type="ARBA" id="ARBA00022801"/>
    </source>
</evidence>
<name>A0AA38KC43_9AGAR</name>
<reference evidence="7" key="1">
    <citation type="submission" date="2022-08" db="EMBL/GenBank/DDBJ databases">
        <authorList>
            <consortium name="DOE Joint Genome Institute"/>
            <person name="Min B."/>
            <person name="Riley R."/>
            <person name="Sierra-Patev S."/>
            <person name="Naranjo-Ortiz M."/>
            <person name="Looney B."/>
            <person name="Konkel Z."/>
            <person name="Slot J.C."/>
            <person name="Sakamoto Y."/>
            <person name="Steenwyk J.L."/>
            <person name="Rokas A."/>
            <person name="Carro J."/>
            <person name="Camarero S."/>
            <person name="Ferreira P."/>
            <person name="Molpeceres G."/>
            <person name="Ruiz-Duenas F.J."/>
            <person name="Serrano A."/>
            <person name="Henrissat B."/>
            <person name="Drula E."/>
            <person name="Hughes K.W."/>
            <person name="Mata J.L."/>
            <person name="Ishikawa N.K."/>
            <person name="Vargas-Isla R."/>
            <person name="Ushijima S."/>
            <person name="Smith C.A."/>
            <person name="Ahrendt S."/>
            <person name="Andreopoulos W."/>
            <person name="He G."/>
            <person name="Labutti K."/>
            <person name="Lipzen A."/>
            <person name="Ng V."/>
            <person name="Sandor L."/>
            <person name="Barry K."/>
            <person name="Martinez A.T."/>
            <person name="Xiao Y."/>
            <person name="Gibbons J.G."/>
            <person name="Terashima K."/>
            <person name="Hibbett D.S."/>
            <person name="Grigoriev I.V."/>
        </authorList>
    </citation>
    <scope>NUCLEOTIDE SEQUENCE</scope>
    <source>
        <strain evidence="7">TFB10291</strain>
    </source>
</reference>
<evidence type="ECO:0000256" key="2">
    <source>
        <dbReference type="ARBA" id="ARBA00012489"/>
    </source>
</evidence>
<evidence type="ECO:0000259" key="6">
    <source>
        <dbReference type="PROSITE" id="PS51700"/>
    </source>
</evidence>
<feature type="compositionally biased region" description="Polar residues" evidence="5">
    <location>
        <begin position="1163"/>
        <end position="1180"/>
    </location>
</feature>
<feature type="region of interest" description="Disordered" evidence="5">
    <location>
        <begin position="2672"/>
        <end position="2699"/>
    </location>
</feature>
<dbReference type="CDD" id="cd07389">
    <property type="entry name" value="MPP_PhoD"/>
    <property type="match status" value="1"/>
</dbReference>
<dbReference type="GO" id="GO:0072686">
    <property type="term" value="C:mitotic spindle"/>
    <property type="evidence" value="ECO:0007669"/>
    <property type="project" value="TreeGrafter"/>
</dbReference>
<organism evidence="7 8">
    <name type="scientific">Lentinula aff. detonsa</name>
    <dbReference type="NCBI Taxonomy" id="2804958"/>
    <lineage>
        <taxon>Eukaryota</taxon>
        <taxon>Fungi</taxon>
        <taxon>Dikarya</taxon>
        <taxon>Basidiomycota</taxon>
        <taxon>Agaricomycotina</taxon>
        <taxon>Agaricomycetes</taxon>
        <taxon>Agaricomycetidae</taxon>
        <taxon>Agaricales</taxon>
        <taxon>Marasmiineae</taxon>
        <taxon>Omphalotaceae</taxon>
        <taxon>Lentinula</taxon>
    </lineage>
</organism>
<evidence type="ECO:0000313" key="8">
    <source>
        <dbReference type="Proteomes" id="UP001163798"/>
    </source>
</evidence>
<dbReference type="InterPro" id="IPR011990">
    <property type="entry name" value="TPR-like_helical_dom_sf"/>
</dbReference>
<dbReference type="Pfam" id="PF09423">
    <property type="entry name" value="PhoD"/>
    <property type="match status" value="1"/>
</dbReference>
<feature type="region of interest" description="Disordered" evidence="5">
    <location>
        <begin position="82"/>
        <end position="104"/>
    </location>
</feature>
<dbReference type="InterPro" id="IPR030397">
    <property type="entry name" value="SEPARIN_core_dom"/>
</dbReference>
<feature type="region of interest" description="Disordered" evidence="5">
    <location>
        <begin position="1148"/>
        <end position="1195"/>
    </location>
</feature>
<keyword evidence="3" id="KW-0378">Hydrolase</keyword>
<dbReference type="GO" id="GO:0006508">
    <property type="term" value="P:proteolysis"/>
    <property type="evidence" value="ECO:0007669"/>
    <property type="project" value="InterPro"/>
</dbReference>
<feature type="compositionally biased region" description="Polar residues" evidence="5">
    <location>
        <begin position="16"/>
        <end position="25"/>
    </location>
</feature>
<evidence type="ECO:0000313" key="7">
    <source>
        <dbReference type="EMBL" id="KAJ3788784.1"/>
    </source>
</evidence>
<dbReference type="PANTHER" id="PTHR12792">
    <property type="entry name" value="EXTRA SPINDLE POLES 1-RELATED"/>
    <property type="match status" value="1"/>
</dbReference>
<accession>A0AA38KC43</accession>
<dbReference type="Gene3D" id="3.60.21.70">
    <property type="entry name" value="PhoD-like phosphatase"/>
    <property type="match status" value="1"/>
</dbReference>
<dbReference type="InterPro" id="IPR038607">
    <property type="entry name" value="PhoD-like_sf"/>
</dbReference>
<dbReference type="InterPro" id="IPR029052">
    <property type="entry name" value="Metallo-depent_PP-like"/>
</dbReference>
<dbReference type="PROSITE" id="PS51700">
    <property type="entry name" value="SEPARIN"/>
    <property type="match status" value="1"/>
</dbReference>
<dbReference type="Gene3D" id="1.25.40.10">
    <property type="entry name" value="Tetratricopeptide repeat domain"/>
    <property type="match status" value="1"/>
</dbReference>
<dbReference type="InterPro" id="IPR018946">
    <property type="entry name" value="PhoD-like_MPP"/>
</dbReference>
<dbReference type="PANTHER" id="PTHR12792:SF0">
    <property type="entry name" value="SEPARIN"/>
    <property type="match status" value="1"/>
</dbReference>
<evidence type="ECO:0000256" key="4">
    <source>
        <dbReference type="ARBA" id="ARBA00022829"/>
    </source>
</evidence>
<keyword evidence="4" id="KW-0159">Chromosome partition</keyword>